<keyword evidence="3" id="KW-1185">Reference proteome</keyword>
<sequence length="116" mass="13526">MKPNKGQKKALLRRASERNCEGNGTKSSIAGKQVILLMNLCSAWILTFHKISLRPKDRFLEPLNIDFNVDLTNCSSLLGDRPHRQRKIKLDEERWSRSSHLKHGNDYKLRQMRLDI</sequence>
<evidence type="ECO:0000313" key="2">
    <source>
        <dbReference type="EMBL" id="CRL05718.1"/>
    </source>
</evidence>
<evidence type="ECO:0000313" key="3">
    <source>
        <dbReference type="Proteomes" id="UP000183832"/>
    </source>
</evidence>
<dbReference type="EMBL" id="CVRI01000065">
    <property type="protein sequence ID" value="CRL05718.1"/>
    <property type="molecule type" value="Genomic_DNA"/>
</dbReference>
<accession>A0A1J1J2P1</accession>
<feature type="region of interest" description="Disordered" evidence="1">
    <location>
        <begin position="1"/>
        <end position="25"/>
    </location>
</feature>
<feature type="compositionally biased region" description="Basic residues" evidence="1">
    <location>
        <begin position="1"/>
        <end position="12"/>
    </location>
</feature>
<dbReference type="AlphaFoldDB" id="A0A1J1J2P1"/>
<reference evidence="2 3" key="1">
    <citation type="submission" date="2015-04" db="EMBL/GenBank/DDBJ databases">
        <authorList>
            <person name="Syromyatnikov M.Y."/>
            <person name="Popov V.N."/>
        </authorList>
    </citation>
    <scope>NUCLEOTIDE SEQUENCE [LARGE SCALE GENOMIC DNA]</scope>
</reference>
<name>A0A1J1J2P1_9DIPT</name>
<dbReference type="Proteomes" id="UP000183832">
    <property type="component" value="Unassembled WGS sequence"/>
</dbReference>
<organism evidence="2 3">
    <name type="scientific">Clunio marinus</name>
    <dbReference type="NCBI Taxonomy" id="568069"/>
    <lineage>
        <taxon>Eukaryota</taxon>
        <taxon>Metazoa</taxon>
        <taxon>Ecdysozoa</taxon>
        <taxon>Arthropoda</taxon>
        <taxon>Hexapoda</taxon>
        <taxon>Insecta</taxon>
        <taxon>Pterygota</taxon>
        <taxon>Neoptera</taxon>
        <taxon>Endopterygota</taxon>
        <taxon>Diptera</taxon>
        <taxon>Nematocera</taxon>
        <taxon>Chironomoidea</taxon>
        <taxon>Chironomidae</taxon>
        <taxon>Clunio</taxon>
    </lineage>
</organism>
<protein>
    <submittedName>
        <fullName evidence="2">CLUMA_CG018748, isoform A</fullName>
    </submittedName>
</protein>
<proteinExistence type="predicted"/>
<evidence type="ECO:0000256" key="1">
    <source>
        <dbReference type="SAM" id="MobiDB-lite"/>
    </source>
</evidence>
<gene>
    <name evidence="2" type="ORF">CLUMA_CG018748</name>
</gene>